<proteinExistence type="predicted"/>
<dbReference type="EMBL" id="VDMD01000001">
    <property type="protein sequence ID" value="TRM69619.1"/>
    <property type="molecule type" value="Genomic_DNA"/>
</dbReference>
<name>A0A550CXW0_9AGAR</name>
<dbReference type="AlphaFoldDB" id="A0A550CXW0"/>
<gene>
    <name evidence="1" type="ORF">BD626DRAFT_474778</name>
</gene>
<organism evidence="1 2">
    <name type="scientific">Schizophyllum amplum</name>
    <dbReference type="NCBI Taxonomy" id="97359"/>
    <lineage>
        <taxon>Eukaryota</taxon>
        <taxon>Fungi</taxon>
        <taxon>Dikarya</taxon>
        <taxon>Basidiomycota</taxon>
        <taxon>Agaricomycotina</taxon>
        <taxon>Agaricomycetes</taxon>
        <taxon>Agaricomycetidae</taxon>
        <taxon>Agaricales</taxon>
        <taxon>Schizophyllaceae</taxon>
        <taxon>Schizophyllum</taxon>
    </lineage>
</organism>
<keyword evidence="2" id="KW-1185">Reference proteome</keyword>
<comment type="caution">
    <text evidence="1">The sequence shown here is derived from an EMBL/GenBank/DDBJ whole genome shotgun (WGS) entry which is preliminary data.</text>
</comment>
<evidence type="ECO:0000313" key="1">
    <source>
        <dbReference type="EMBL" id="TRM69619.1"/>
    </source>
</evidence>
<evidence type="ECO:0000313" key="2">
    <source>
        <dbReference type="Proteomes" id="UP000320762"/>
    </source>
</evidence>
<protein>
    <recommendedName>
        <fullName evidence="3">Glycine zipper domain-containing protein</fullName>
    </recommendedName>
</protein>
<reference evidence="1 2" key="1">
    <citation type="journal article" date="2019" name="New Phytol.">
        <title>Comparative genomics reveals unique wood-decay strategies and fruiting body development in the Schizophyllaceae.</title>
        <authorList>
            <person name="Almasi E."/>
            <person name="Sahu N."/>
            <person name="Krizsan K."/>
            <person name="Balint B."/>
            <person name="Kovacs G.M."/>
            <person name="Kiss B."/>
            <person name="Cseklye J."/>
            <person name="Drula E."/>
            <person name="Henrissat B."/>
            <person name="Nagy I."/>
            <person name="Chovatia M."/>
            <person name="Adam C."/>
            <person name="LaButti K."/>
            <person name="Lipzen A."/>
            <person name="Riley R."/>
            <person name="Grigoriev I.V."/>
            <person name="Nagy L.G."/>
        </authorList>
    </citation>
    <scope>NUCLEOTIDE SEQUENCE [LARGE SCALE GENOMIC DNA]</scope>
    <source>
        <strain evidence="1 2">NL-1724</strain>
    </source>
</reference>
<evidence type="ECO:0008006" key="3">
    <source>
        <dbReference type="Google" id="ProtNLM"/>
    </source>
</evidence>
<dbReference type="Proteomes" id="UP000320762">
    <property type="component" value="Unassembled WGS sequence"/>
</dbReference>
<dbReference type="OrthoDB" id="2826314at2759"/>
<accession>A0A550CXW0</accession>
<sequence>MGNATSRDGSVTTFCEKLPVIGYGVAAIQLIAGNPEHAKRAAATSTNAVITTTGAVLGSVAGAAVGVVGGPAGVVAGAIAGGGIGSAAAAQVGMVVEYGISTTIDDEKVKGGVGEVSWKRAGKDALIGAVTGAAGGAFGASSVTGAMGKVTVETSTQAALVGGASVVSDASTKLILENVSKQGFPADPAVDDDKPKMKEPRRVVTLNQDNEAKSLRAYCIYMKTQYPLKVILDVYMNASNFFDMYVVTGADWHFATECVEAACTELAAKREGENGSPETYRWLQDEINWATRLGRGTPIPADAQNRISEASRTAILDEIDRRTQEGGEPFDQALEGLMRALDEEFVNLKRLMYAETQFM</sequence>
<dbReference type="STRING" id="97359.A0A550CXW0"/>